<dbReference type="Proteomes" id="UP000078465">
    <property type="component" value="Chromosome"/>
</dbReference>
<accession>A0ACD5EJ13</accession>
<organism evidence="1 2">
    <name type="scientific">Rhizobium ruizarguesonis</name>
    <dbReference type="NCBI Taxonomy" id="2081791"/>
    <lineage>
        <taxon>Bacteria</taxon>
        <taxon>Pseudomonadati</taxon>
        <taxon>Pseudomonadota</taxon>
        <taxon>Alphaproteobacteria</taxon>
        <taxon>Hyphomicrobiales</taxon>
        <taxon>Rhizobiaceae</taxon>
        <taxon>Rhizobium/Agrobacterium group</taxon>
        <taxon>Rhizobium</taxon>
    </lineage>
</organism>
<dbReference type="EMBL" id="CP171853">
    <property type="protein sequence ID" value="XKM39128.1"/>
    <property type="molecule type" value="Genomic_DNA"/>
</dbReference>
<reference evidence="1" key="1">
    <citation type="submission" date="2024-10" db="EMBL/GenBank/DDBJ databases">
        <title>Strain of Rhizobium-related bacteria isolated fromm roots of Vavilovia formosa.</title>
        <authorList>
            <person name="Kimeklis A."/>
            <person name="Afonin A."/>
        </authorList>
    </citation>
    <scope>NUCLEOTIDE SEQUENCE</scope>
    <source>
        <strain evidence="1">Vaf-46</strain>
    </source>
</reference>
<proteinExistence type="predicted"/>
<gene>
    <name evidence="1" type="ORF">A4U53_022740</name>
</gene>
<evidence type="ECO:0000313" key="2">
    <source>
        <dbReference type="Proteomes" id="UP000078465"/>
    </source>
</evidence>
<sequence length="53" mass="5773">MSKSAFPHWIYDGSAIADPLGYGQDAVDFIRALKHPASTARRAVSSFTTFRSA</sequence>
<evidence type="ECO:0000313" key="1">
    <source>
        <dbReference type="EMBL" id="XKM39128.1"/>
    </source>
</evidence>
<name>A0ACD5EJ13_9HYPH</name>
<protein>
    <submittedName>
        <fullName evidence="1">Uncharacterized protein</fullName>
    </submittedName>
</protein>